<organism evidence="1 2">
    <name type="scientific">Durusdinium trenchii</name>
    <dbReference type="NCBI Taxonomy" id="1381693"/>
    <lineage>
        <taxon>Eukaryota</taxon>
        <taxon>Sar</taxon>
        <taxon>Alveolata</taxon>
        <taxon>Dinophyceae</taxon>
        <taxon>Suessiales</taxon>
        <taxon>Symbiodiniaceae</taxon>
        <taxon>Durusdinium</taxon>
    </lineage>
</organism>
<gene>
    <name evidence="1" type="ORF">SCF082_LOCUS12105</name>
</gene>
<reference evidence="1 2" key="1">
    <citation type="submission" date="2024-02" db="EMBL/GenBank/DDBJ databases">
        <authorList>
            <person name="Chen Y."/>
            <person name="Shah S."/>
            <person name="Dougan E. K."/>
            <person name="Thang M."/>
            <person name="Chan C."/>
        </authorList>
    </citation>
    <scope>NUCLEOTIDE SEQUENCE [LARGE SCALE GENOMIC DNA]</scope>
</reference>
<keyword evidence="2" id="KW-1185">Reference proteome</keyword>
<accession>A0ABP0JHI4</accession>
<dbReference type="EMBL" id="CAXAMM010007335">
    <property type="protein sequence ID" value="CAK9013862.1"/>
    <property type="molecule type" value="Genomic_DNA"/>
</dbReference>
<sequence>MRARRLCEKKASGKCGVPENINADYVNGGESREILEMALLQCLGEFVRKVTVLKEKLASREQEVHGRWMTEERMRKCGEWPWKYNESITEYYIETDEKTTRRLAEIDKTAERVKPDEIAGQRLADGLVKIPEQKPSPEVLGAKPVPELEKYMDSITAKTDKIDTMVAALENTKFPESSVTKVNEFKT</sequence>
<proteinExistence type="predicted"/>
<name>A0ABP0JHI4_9DINO</name>
<dbReference type="Proteomes" id="UP001642464">
    <property type="component" value="Unassembled WGS sequence"/>
</dbReference>
<comment type="caution">
    <text evidence="1">The sequence shown here is derived from an EMBL/GenBank/DDBJ whole genome shotgun (WGS) entry which is preliminary data.</text>
</comment>
<protein>
    <submittedName>
        <fullName evidence="1">Uncharacterized protein</fullName>
    </submittedName>
</protein>
<evidence type="ECO:0000313" key="2">
    <source>
        <dbReference type="Proteomes" id="UP001642464"/>
    </source>
</evidence>
<evidence type="ECO:0000313" key="1">
    <source>
        <dbReference type="EMBL" id="CAK9013862.1"/>
    </source>
</evidence>